<feature type="transmembrane region" description="Helical" evidence="1">
    <location>
        <begin position="104"/>
        <end position="122"/>
    </location>
</feature>
<feature type="transmembrane region" description="Helical" evidence="1">
    <location>
        <begin position="134"/>
        <end position="154"/>
    </location>
</feature>
<organism evidence="2">
    <name type="scientific">viral metagenome</name>
    <dbReference type="NCBI Taxonomy" id="1070528"/>
    <lineage>
        <taxon>unclassified sequences</taxon>
        <taxon>metagenomes</taxon>
        <taxon>organismal metagenomes</taxon>
    </lineage>
</organism>
<evidence type="ECO:0000313" key="2">
    <source>
        <dbReference type="EMBL" id="QHT09586.1"/>
    </source>
</evidence>
<keyword evidence="1" id="KW-1133">Transmembrane helix</keyword>
<feature type="transmembrane region" description="Helical" evidence="1">
    <location>
        <begin position="37"/>
        <end position="55"/>
    </location>
</feature>
<protein>
    <submittedName>
        <fullName evidence="2">Uncharacterized protein</fullName>
    </submittedName>
</protein>
<sequence>MDNNNKFIQSQSNILESDFVEKEGPKVYIFGIKFDQVGLITCILAIIIWIVIFQITGLYNSSVPNKILFYGVIVFWIVQLILEKEEKTAYITQEEETLNNVREISLVTFGSTMLLMSILLYSDKFTINDSNKNNYLILMIVNILLIASLISVSIPNKADNFRTLRMVRILFLDTGFYVLIAFLLKFLSNKIKIQ</sequence>
<reference evidence="2" key="1">
    <citation type="journal article" date="2020" name="Nature">
        <title>Giant virus diversity and host interactions through global metagenomics.</title>
        <authorList>
            <person name="Schulz F."/>
            <person name="Roux S."/>
            <person name="Paez-Espino D."/>
            <person name="Jungbluth S."/>
            <person name="Walsh D.A."/>
            <person name="Denef V.J."/>
            <person name="McMahon K.D."/>
            <person name="Konstantinidis K.T."/>
            <person name="Eloe-Fadrosh E.A."/>
            <person name="Kyrpides N.C."/>
            <person name="Woyke T."/>
        </authorList>
    </citation>
    <scope>NUCLEOTIDE SEQUENCE</scope>
    <source>
        <strain evidence="2">GVMAG-M-3300023174-102</strain>
    </source>
</reference>
<dbReference type="EMBL" id="MN739513">
    <property type="protein sequence ID" value="QHT09586.1"/>
    <property type="molecule type" value="Genomic_DNA"/>
</dbReference>
<accession>A0A6C0CXM4</accession>
<dbReference type="AlphaFoldDB" id="A0A6C0CXM4"/>
<feature type="transmembrane region" description="Helical" evidence="1">
    <location>
        <begin position="67"/>
        <end position="84"/>
    </location>
</feature>
<keyword evidence="1" id="KW-0472">Membrane</keyword>
<evidence type="ECO:0000256" key="1">
    <source>
        <dbReference type="SAM" id="Phobius"/>
    </source>
</evidence>
<feature type="transmembrane region" description="Helical" evidence="1">
    <location>
        <begin position="166"/>
        <end position="187"/>
    </location>
</feature>
<keyword evidence="1" id="KW-0812">Transmembrane</keyword>
<name>A0A6C0CXM4_9ZZZZ</name>
<proteinExistence type="predicted"/>